<name>A0A291B9T8_9GAMM</name>
<evidence type="ECO:0000313" key="2">
    <source>
        <dbReference type="Proteomes" id="UP000218160"/>
    </source>
</evidence>
<dbReference type="AlphaFoldDB" id="A0A291B9T8"/>
<reference evidence="2" key="1">
    <citation type="submission" date="2017-04" db="EMBL/GenBank/DDBJ databases">
        <title>Genome evolution of the luminous symbionts of deep sea anglerfish.</title>
        <authorList>
            <person name="Hendry T.A."/>
        </authorList>
    </citation>
    <scope>NUCLEOTIDE SEQUENCE [LARGE SCALE GENOMIC DNA]</scope>
</reference>
<dbReference type="KEGG" id="elux:BTN50_1261"/>
<organism evidence="1 2">
    <name type="scientific">Candidatus Enterovibrio altilux</name>
    <dbReference type="NCBI Taxonomy" id="1927128"/>
    <lineage>
        <taxon>Bacteria</taxon>
        <taxon>Pseudomonadati</taxon>
        <taxon>Pseudomonadota</taxon>
        <taxon>Gammaproteobacteria</taxon>
        <taxon>Vibrionales</taxon>
        <taxon>Vibrionaceae</taxon>
        <taxon>Enterovibrio</taxon>
    </lineage>
</organism>
<proteinExistence type="predicted"/>
<dbReference type="EMBL" id="CP020660">
    <property type="protein sequence ID" value="ATF09747.1"/>
    <property type="molecule type" value="Genomic_DNA"/>
</dbReference>
<accession>A0A291B9T8</accession>
<dbReference type="Proteomes" id="UP000218160">
    <property type="component" value="Chromosome 1"/>
</dbReference>
<evidence type="ECO:0000313" key="1">
    <source>
        <dbReference type="EMBL" id="ATF09747.1"/>
    </source>
</evidence>
<keyword evidence="2" id="KW-1185">Reference proteome</keyword>
<evidence type="ECO:0008006" key="3">
    <source>
        <dbReference type="Google" id="ProtNLM"/>
    </source>
</evidence>
<gene>
    <name evidence="1" type="ORF">BTN50_1261</name>
</gene>
<sequence length="38" mass="4314">MHDKRAKVVQIAFKTKIKGTIPHFAIDSTGLKVYGERE</sequence>
<protein>
    <recommendedName>
        <fullName evidence="3">Mobile element protein</fullName>
    </recommendedName>
</protein>